<dbReference type="PANTHER" id="PTHR43000">
    <property type="entry name" value="DTDP-D-GLUCOSE 4,6-DEHYDRATASE-RELATED"/>
    <property type="match status" value="1"/>
</dbReference>
<accession>A0A6A5BMK3</accession>
<dbReference type="VEuPathDB" id="AmoebaDB:NfTy_065690"/>
<evidence type="ECO:0000313" key="3">
    <source>
        <dbReference type="EMBL" id="KAF0975378.1"/>
    </source>
</evidence>
<dbReference type="SUPFAM" id="SSF51735">
    <property type="entry name" value="NAD(P)-binding Rossmann-fold domains"/>
    <property type="match status" value="1"/>
</dbReference>
<dbReference type="Gene3D" id="3.40.50.720">
    <property type="entry name" value="NAD(P)-binding Rossmann-like Domain"/>
    <property type="match status" value="2"/>
</dbReference>
<name>A0A6A5BMK3_NAEFO</name>
<dbReference type="Gene3D" id="3.90.25.10">
    <property type="entry name" value="UDP-galactose 4-epimerase, domain 1"/>
    <property type="match status" value="1"/>
</dbReference>
<organism evidence="3 4">
    <name type="scientific">Naegleria fowleri</name>
    <name type="common">Brain eating amoeba</name>
    <dbReference type="NCBI Taxonomy" id="5763"/>
    <lineage>
        <taxon>Eukaryota</taxon>
        <taxon>Discoba</taxon>
        <taxon>Heterolobosea</taxon>
        <taxon>Tetramitia</taxon>
        <taxon>Eutetramitia</taxon>
        <taxon>Vahlkampfiidae</taxon>
        <taxon>Naegleria</taxon>
    </lineage>
</organism>
<keyword evidence="4" id="KW-1185">Reference proteome</keyword>
<comment type="similarity">
    <text evidence="1">Belongs to the NAD(P)-dependent epimerase/dehydratase family.</text>
</comment>
<evidence type="ECO:0000259" key="2">
    <source>
        <dbReference type="Pfam" id="PF01370"/>
    </source>
</evidence>
<dbReference type="OMA" id="GPRMPRD"/>
<dbReference type="GeneID" id="68112590"/>
<feature type="domain" description="NAD-dependent epimerase/dehydratase" evidence="2">
    <location>
        <begin position="39"/>
        <end position="320"/>
    </location>
</feature>
<dbReference type="VEuPathDB" id="AmoebaDB:NF0015180"/>
<dbReference type="EMBL" id="VFQX01000044">
    <property type="protein sequence ID" value="KAF0975378.1"/>
    <property type="molecule type" value="Genomic_DNA"/>
</dbReference>
<dbReference type="VEuPathDB" id="AmoebaDB:FDP41_005372"/>
<dbReference type="Proteomes" id="UP000444721">
    <property type="component" value="Unassembled WGS sequence"/>
</dbReference>
<proteinExistence type="inferred from homology"/>
<evidence type="ECO:0000313" key="4">
    <source>
        <dbReference type="Proteomes" id="UP000444721"/>
    </source>
</evidence>
<protein>
    <recommendedName>
        <fullName evidence="2">NAD-dependent epimerase/dehydratase domain-containing protein</fullName>
    </recommendedName>
</protein>
<dbReference type="RefSeq" id="XP_044560091.1">
    <property type="nucleotide sequence ID" value="XM_044708889.1"/>
</dbReference>
<evidence type="ECO:0000256" key="1">
    <source>
        <dbReference type="ARBA" id="ARBA00007637"/>
    </source>
</evidence>
<dbReference type="OrthoDB" id="9402762at2759"/>
<dbReference type="InterPro" id="IPR036291">
    <property type="entry name" value="NAD(P)-bd_dom_sf"/>
</dbReference>
<dbReference type="InterPro" id="IPR001509">
    <property type="entry name" value="Epimerase_deHydtase"/>
</dbReference>
<dbReference type="Pfam" id="PF01370">
    <property type="entry name" value="Epimerase"/>
    <property type="match status" value="1"/>
</dbReference>
<reference evidence="3 4" key="1">
    <citation type="journal article" date="2019" name="Sci. Rep.">
        <title>Nanopore sequencing improves the draft genome of the human pathogenic amoeba Naegleria fowleri.</title>
        <authorList>
            <person name="Liechti N."/>
            <person name="Schurch N."/>
            <person name="Bruggmann R."/>
            <person name="Wittwer M."/>
        </authorList>
    </citation>
    <scope>NUCLEOTIDE SEQUENCE [LARGE SCALE GENOMIC DNA]</scope>
    <source>
        <strain evidence="3 4">ATCC 30894</strain>
    </source>
</reference>
<comment type="caution">
    <text evidence="3">The sequence shown here is derived from an EMBL/GenBank/DDBJ whole genome shotgun (WGS) entry which is preliminary data.</text>
</comment>
<dbReference type="AlphaFoldDB" id="A0A6A5BMK3"/>
<sequence>MFKNSAGMNIIDASNSHSAAAQFFKKLKKSKEPTKTYSVMITGGAGFIGSHIAEHFVRNEPLCERIVIYDNLHATAQSSGNPNVNTNSNLEFLYSLERKLNSKKIVFVKESIMDRSVFRDTLRKYNIRYVYHLAALVSVPESMKFPQMYFQVNTMGTDIVLEESRKSGHVKKVILSSSAAIYGFEPTVPKFENMNPSCESPYAQSKYDGEFLCKFHSQQVIEEHLAAGKKLGDENADSDNEPMVAIALRYFNVFGERQDPNSQYAAAIPRFIDRACVKGEPIEIYGDGRQTRDFVYVKDVVWANVYASFYIGEFGVFNVGYGSYITINQMADIVESQCAKLTQKPVNKRVYLPRRPGDVVYSMASVRRLTNNGWKPKYTFKESAIQTIEYFYKQSKTTNNN</sequence>
<gene>
    <name evidence="3" type="ORF">FDP41_005372</name>
</gene>